<dbReference type="EMBL" id="JAHDVG010000466">
    <property type="protein sequence ID" value="KAH1182796.1"/>
    <property type="molecule type" value="Genomic_DNA"/>
</dbReference>
<evidence type="ECO:0000313" key="1">
    <source>
        <dbReference type="EMBL" id="KAH1182796.1"/>
    </source>
</evidence>
<name>A0A9D3XNP0_9SAUR</name>
<comment type="caution">
    <text evidence="1">The sequence shown here is derived from an EMBL/GenBank/DDBJ whole genome shotgun (WGS) entry which is preliminary data.</text>
</comment>
<evidence type="ECO:0000313" key="2">
    <source>
        <dbReference type="Proteomes" id="UP000827986"/>
    </source>
</evidence>
<organism evidence="1 2">
    <name type="scientific">Mauremys mutica</name>
    <name type="common">yellowpond turtle</name>
    <dbReference type="NCBI Taxonomy" id="74926"/>
    <lineage>
        <taxon>Eukaryota</taxon>
        <taxon>Metazoa</taxon>
        <taxon>Chordata</taxon>
        <taxon>Craniata</taxon>
        <taxon>Vertebrata</taxon>
        <taxon>Euteleostomi</taxon>
        <taxon>Archelosauria</taxon>
        <taxon>Testudinata</taxon>
        <taxon>Testudines</taxon>
        <taxon>Cryptodira</taxon>
        <taxon>Durocryptodira</taxon>
        <taxon>Testudinoidea</taxon>
        <taxon>Geoemydidae</taxon>
        <taxon>Geoemydinae</taxon>
        <taxon>Mauremys</taxon>
    </lineage>
</organism>
<reference evidence="1" key="1">
    <citation type="submission" date="2021-09" db="EMBL/GenBank/DDBJ databases">
        <title>The genome of Mauremys mutica provides insights into the evolution of semi-aquatic lifestyle.</title>
        <authorList>
            <person name="Gong S."/>
            <person name="Gao Y."/>
        </authorList>
    </citation>
    <scope>NUCLEOTIDE SEQUENCE</scope>
    <source>
        <strain evidence="1">MM-2020</strain>
        <tissue evidence="1">Muscle</tissue>
    </source>
</reference>
<dbReference type="AlphaFoldDB" id="A0A9D3XNP0"/>
<dbReference type="Proteomes" id="UP000827986">
    <property type="component" value="Unassembled WGS sequence"/>
</dbReference>
<protein>
    <submittedName>
        <fullName evidence="1">Uncharacterized protein</fullName>
    </submittedName>
</protein>
<sequence length="152" mass="17232">MGCTHHALDGYLHPITGSMHYCLNLYLCLTYRIHLPLQSRELVDMQERILNIMQKQTALLENTVELCSHPAPQPSRPAACREHRILGVPLSSPKFYPLRKGEQFPPIHFCELISTAICVLRSLGMFLHRSIGLTFPLHYVSSIGGFIMYNSA</sequence>
<accession>A0A9D3XNP0</accession>
<gene>
    <name evidence="1" type="ORF">KIL84_004288</name>
</gene>
<keyword evidence="2" id="KW-1185">Reference proteome</keyword>
<proteinExistence type="predicted"/>